<name>A0AAE0ME10_9PEZI</name>
<dbReference type="GO" id="GO:0005737">
    <property type="term" value="C:cytoplasm"/>
    <property type="evidence" value="ECO:0007669"/>
    <property type="project" value="TreeGrafter"/>
</dbReference>
<comment type="similarity">
    <text evidence="1">Belongs to the FAX family.</text>
</comment>
<dbReference type="InterPro" id="IPR040079">
    <property type="entry name" value="Glutathione_S-Trfase"/>
</dbReference>
<dbReference type="SUPFAM" id="SSF47616">
    <property type="entry name" value="GST C-terminal domain-like"/>
    <property type="match status" value="1"/>
</dbReference>
<dbReference type="Proteomes" id="UP001283341">
    <property type="component" value="Unassembled WGS sequence"/>
</dbReference>
<accession>A0AAE0ME10</accession>
<dbReference type="InterPro" id="IPR050931">
    <property type="entry name" value="Mito_Protein_Transport_Metaxin"/>
</dbReference>
<dbReference type="Pfam" id="PF17171">
    <property type="entry name" value="GST_C_6"/>
    <property type="match status" value="1"/>
</dbReference>
<sequence>MAETEQQQQQQQNKEQSPFLTVYSFDRDEKKYSLTQFVTKLQFRLRYAGIPYVNGFGSRQQAPKAKMPYVRIMEGDSAGELAGDSALICERLVAMGKMEDVNKDLLPEERATDLCLRAMVEDRMYYLTLYERWYDNYDSFRDQGPFVGIPGGIRHVVCSLAYQYAKLILYFQGTGRYTSDEVEGFKAQAMGALADFAEAARKKRSNGSSDGTVKKPFWILGGEKPTEADFTLFGYLSGMLVTPTQPATTALIKSHPSLVDYIARIHRTYFSDLQGLV</sequence>
<reference evidence="5" key="2">
    <citation type="submission" date="2023-06" db="EMBL/GenBank/DDBJ databases">
        <authorList>
            <consortium name="Lawrence Berkeley National Laboratory"/>
            <person name="Haridas S."/>
            <person name="Hensen N."/>
            <person name="Bonometti L."/>
            <person name="Westerberg I."/>
            <person name="Brannstrom I.O."/>
            <person name="Guillou S."/>
            <person name="Cros-Aarteil S."/>
            <person name="Calhoun S."/>
            <person name="Kuo A."/>
            <person name="Mondo S."/>
            <person name="Pangilinan J."/>
            <person name="Riley R."/>
            <person name="Labutti K."/>
            <person name="Andreopoulos B."/>
            <person name="Lipzen A."/>
            <person name="Chen C."/>
            <person name="Yanf M."/>
            <person name="Daum C."/>
            <person name="Ng V."/>
            <person name="Clum A."/>
            <person name="Steindorff A."/>
            <person name="Ohm R."/>
            <person name="Martin F."/>
            <person name="Silar P."/>
            <person name="Natvig D."/>
            <person name="Lalanne C."/>
            <person name="Gautier V."/>
            <person name="Ament-Velasquez S.L."/>
            <person name="Kruys A."/>
            <person name="Hutchinson M.I."/>
            <person name="Powell A.J."/>
            <person name="Barry K."/>
            <person name="Miller A.N."/>
            <person name="Grigoriev I.V."/>
            <person name="Debuchy R."/>
            <person name="Gladieux P."/>
            <person name="Thoren M.H."/>
            <person name="Johannesson H."/>
        </authorList>
    </citation>
    <scope>NUCLEOTIDE SEQUENCE</scope>
    <source>
        <strain evidence="5">CBS 118394</strain>
    </source>
</reference>
<dbReference type="PANTHER" id="PTHR12289:SF41">
    <property type="entry name" value="FAILED AXON CONNECTIONS-RELATED"/>
    <property type="match status" value="1"/>
</dbReference>
<dbReference type="PANTHER" id="PTHR12289">
    <property type="entry name" value="METAXIN RELATED"/>
    <property type="match status" value="1"/>
</dbReference>
<dbReference type="SFLD" id="SFLDG01200">
    <property type="entry name" value="SUF1.1"/>
    <property type="match status" value="1"/>
</dbReference>
<feature type="domain" description="Metaxin glutathione S-transferase" evidence="3">
    <location>
        <begin position="218"/>
        <end position="265"/>
    </location>
</feature>
<reference evidence="5" key="1">
    <citation type="journal article" date="2023" name="Mol. Phylogenet. Evol.">
        <title>Genome-scale phylogeny and comparative genomics of the fungal order Sordariales.</title>
        <authorList>
            <person name="Hensen N."/>
            <person name="Bonometti L."/>
            <person name="Westerberg I."/>
            <person name="Brannstrom I.O."/>
            <person name="Guillou S."/>
            <person name="Cros-Aarteil S."/>
            <person name="Calhoun S."/>
            <person name="Haridas S."/>
            <person name="Kuo A."/>
            <person name="Mondo S."/>
            <person name="Pangilinan J."/>
            <person name="Riley R."/>
            <person name="LaButti K."/>
            <person name="Andreopoulos B."/>
            <person name="Lipzen A."/>
            <person name="Chen C."/>
            <person name="Yan M."/>
            <person name="Daum C."/>
            <person name="Ng V."/>
            <person name="Clum A."/>
            <person name="Steindorff A."/>
            <person name="Ohm R.A."/>
            <person name="Martin F."/>
            <person name="Silar P."/>
            <person name="Natvig D.O."/>
            <person name="Lalanne C."/>
            <person name="Gautier V."/>
            <person name="Ament-Velasquez S.L."/>
            <person name="Kruys A."/>
            <person name="Hutchinson M.I."/>
            <person name="Powell A.J."/>
            <person name="Barry K."/>
            <person name="Miller A.N."/>
            <person name="Grigoriev I.V."/>
            <person name="Debuchy R."/>
            <person name="Gladieux P."/>
            <person name="Hiltunen Thoren M."/>
            <person name="Johannesson H."/>
        </authorList>
    </citation>
    <scope>NUCLEOTIDE SEQUENCE</scope>
    <source>
        <strain evidence="5">CBS 118394</strain>
    </source>
</reference>
<feature type="domain" description="Thioredoxin-like fold" evidence="4">
    <location>
        <begin position="37"/>
        <end position="135"/>
    </location>
</feature>
<evidence type="ECO:0000259" key="4">
    <source>
        <dbReference type="Pfam" id="PF17172"/>
    </source>
</evidence>
<evidence type="ECO:0000259" key="3">
    <source>
        <dbReference type="Pfam" id="PF17171"/>
    </source>
</evidence>
<evidence type="ECO:0000256" key="2">
    <source>
        <dbReference type="ARBA" id="ARBA00007409"/>
    </source>
</evidence>
<evidence type="ECO:0000313" key="5">
    <source>
        <dbReference type="EMBL" id="KAK3329101.1"/>
    </source>
</evidence>
<keyword evidence="6" id="KW-1185">Reference proteome</keyword>
<organism evidence="5 6">
    <name type="scientific">Apodospora peruviana</name>
    <dbReference type="NCBI Taxonomy" id="516989"/>
    <lineage>
        <taxon>Eukaryota</taxon>
        <taxon>Fungi</taxon>
        <taxon>Dikarya</taxon>
        <taxon>Ascomycota</taxon>
        <taxon>Pezizomycotina</taxon>
        <taxon>Sordariomycetes</taxon>
        <taxon>Sordariomycetidae</taxon>
        <taxon>Sordariales</taxon>
        <taxon>Lasiosphaeriaceae</taxon>
        <taxon>Apodospora</taxon>
    </lineage>
</organism>
<evidence type="ECO:0000313" key="6">
    <source>
        <dbReference type="Proteomes" id="UP001283341"/>
    </source>
</evidence>
<dbReference type="SFLD" id="SFLDS00019">
    <property type="entry name" value="Glutathione_Transferase_(cytos"/>
    <property type="match status" value="1"/>
</dbReference>
<dbReference type="InterPro" id="IPR036282">
    <property type="entry name" value="Glutathione-S-Trfase_C_sf"/>
</dbReference>
<evidence type="ECO:0008006" key="7">
    <source>
        <dbReference type="Google" id="ProtNLM"/>
    </source>
</evidence>
<comment type="similarity">
    <text evidence="2">Belongs to the GST superfamily.</text>
</comment>
<proteinExistence type="inferred from homology"/>
<comment type="caution">
    <text evidence="5">The sequence shown here is derived from an EMBL/GenBank/DDBJ whole genome shotgun (WGS) entry which is preliminary data.</text>
</comment>
<evidence type="ECO:0000256" key="1">
    <source>
        <dbReference type="ARBA" id="ARBA00006475"/>
    </source>
</evidence>
<dbReference type="InterPro" id="IPR033468">
    <property type="entry name" value="Metaxin_GST"/>
</dbReference>
<dbReference type="AlphaFoldDB" id="A0AAE0ME10"/>
<dbReference type="Pfam" id="PF17172">
    <property type="entry name" value="GST_N_4"/>
    <property type="match status" value="1"/>
</dbReference>
<dbReference type="SFLD" id="SFLDG01180">
    <property type="entry name" value="SUF1"/>
    <property type="match status" value="1"/>
</dbReference>
<dbReference type="EMBL" id="JAUEDM010000001">
    <property type="protein sequence ID" value="KAK3329101.1"/>
    <property type="molecule type" value="Genomic_DNA"/>
</dbReference>
<protein>
    <recommendedName>
        <fullName evidence="7">Glutathione S-transferase</fullName>
    </recommendedName>
</protein>
<dbReference type="InterPro" id="IPR026928">
    <property type="entry name" value="FAX/IsoI-like"/>
</dbReference>
<dbReference type="InterPro" id="IPR012336">
    <property type="entry name" value="Thioredoxin-like_fold"/>
</dbReference>
<gene>
    <name evidence="5" type="ORF">B0H66DRAFT_540269</name>
</gene>